<dbReference type="Ensembl" id="ENSSSCT00070033437.1">
    <property type="protein sequence ID" value="ENSSSCP00070027937.1"/>
    <property type="gene ID" value="ENSSSCG00070016981.1"/>
</dbReference>
<proteinExistence type="predicted"/>
<feature type="domain" description="Shieldin complex subunit 1 C-terminal" evidence="2">
    <location>
        <begin position="165"/>
        <end position="284"/>
    </location>
</feature>
<evidence type="ECO:0000256" key="1">
    <source>
        <dbReference type="SAM" id="MobiDB-lite"/>
    </source>
</evidence>
<protein>
    <recommendedName>
        <fullName evidence="2">Shieldin complex subunit 1 C-terminal domain-containing protein</fullName>
    </recommendedName>
</protein>
<dbReference type="Ensembl" id="ENSSSCT00035094965.1">
    <property type="protein sequence ID" value="ENSSSCP00035039922.1"/>
    <property type="gene ID" value="ENSSSCG00035070289.1"/>
</dbReference>
<dbReference type="InterPro" id="IPR053898">
    <property type="entry name" value="SHLD1_C"/>
</dbReference>
<dbReference type="Proteomes" id="UP000314985">
    <property type="component" value="Chromosome 17"/>
</dbReference>
<dbReference type="AlphaFoldDB" id="A0A4X1UHB3"/>
<sequence length="286" mass="31676">MPSVKMAATPSPWSFLPLAKMVPATSFQPRFSRNKHGASASGWKPLLFRGGECQWALATFLGQFSLQTLECLELGERAMATQDATPSSQWEGSNALDLPSACDIRDYVLQRPSQEASSEAFSSEEALSFPCSSDVDPDTSNLNTEQSDSWTSENFWLNHPVKGWPETQTEDDGLRESLDRFYEVFGHSQPASGNPLSTSVCQCLSQKISELKSQGNQEYTLRSFQLARVIFNRDGCSVLQRHSRDAHFCPPGEGEESASLEDGKLTPGLSKDIIHFLLQQNVMKDL</sequence>
<name>A0A4X1UHB3_PIG</name>
<dbReference type="PANTHER" id="PTHR36863">
    <property type="entry name" value="SHIELDIN COMPLEX SUBUNIT 1"/>
    <property type="match status" value="1"/>
</dbReference>
<feature type="region of interest" description="Disordered" evidence="1">
    <location>
        <begin position="118"/>
        <end position="147"/>
    </location>
</feature>
<feature type="compositionally biased region" description="Low complexity" evidence="1">
    <location>
        <begin position="118"/>
        <end position="128"/>
    </location>
</feature>
<dbReference type="PANTHER" id="PTHR36863:SF1">
    <property type="entry name" value="SHIELDIN COMPLEX SUBUNIT 1"/>
    <property type="match status" value="1"/>
</dbReference>
<dbReference type="Proteomes" id="UP000694727">
    <property type="component" value="Unplaced"/>
</dbReference>
<dbReference type="GO" id="GO:2001032">
    <property type="term" value="P:regulation of double-strand break repair via nonhomologous end joining"/>
    <property type="evidence" value="ECO:0007669"/>
    <property type="project" value="InterPro"/>
</dbReference>
<evidence type="ECO:0000259" key="2">
    <source>
        <dbReference type="Pfam" id="PF15021"/>
    </source>
</evidence>
<dbReference type="Ensembl" id="ENSSSCT00025085348.1">
    <property type="protein sequence ID" value="ENSSSCP00025037090.1"/>
    <property type="gene ID" value="ENSSSCG00025062359.1"/>
</dbReference>
<dbReference type="Proteomes" id="UP000694720">
    <property type="component" value="Unplaced"/>
</dbReference>
<reference evidence="3 4" key="1">
    <citation type="submission" date="2017-08" db="EMBL/GenBank/DDBJ databases">
        <title>USMARCv1.0.</title>
        <authorList>
            <person name="Hannum G.I."/>
            <person name="Koren S."/>
            <person name="Schroeder S.G."/>
            <person name="Chin S.C."/>
            <person name="Nonneman D.J."/>
            <person name="Becker S.A."/>
            <person name="Rosen B.D."/>
            <person name="Bickhart D.M."/>
            <person name="Putnam N.H."/>
            <person name="Green R.E."/>
            <person name="Tuggle C.K."/>
            <person name="Liu H."/>
            <person name="Rohrer G.A."/>
            <person name="Warr A."/>
            <person name="Hall R."/>
            <person name="Kim K."/>
            <person name="Hume D.A."/>
            <person name="Talbot R."/>
            <person name="Chow W."/>
            <person name="Howe K."/>
            <person name="Schwartz A.S."/>
            <person name="Watson M."/>
            <person name="Archibald A.L."/>
            <person name="Phillippy A.M."/>
            <person name="Smith T.P.L."/>
        </authorList>
    </citation>
    <scope>NUCLEOTIDE SEQUENCE [LARGE SCALE GENOMIC DNA]</scope>
</reference>
<dbReference type="InterPro" id="IPR027821">
    <property type="entry name" value="SHLD1"/>
</dbReference>
<dbReference type="Pfam" id="PF15021">
    <property type="entry name" value="SHLD1_C"/>
    <property type="match status" value="1"/>
</dbReference>
<feature type="compositionally biased region" description="Polar residues" evidence="1">
    <location>
        <begin position="138"/>
        <end position="147"/>
    </location>
</feature>
<evidence type="ECO:0000313" key="3">
    <source>
        <dbReference type="Ensembl" id="ENSSSCP00070027937.1"/>
    </source>
</evidence>
<organism evidence="3 4">
    <name type="scientific">Sus scrofa</name>
    <name type="common">Pig</name>
    <dbReference type="NCBI Taxonomy" id="9823"/>
    <lineage>
        <taxon>Eukaryota</taxon>
        <taxon>Metazoa</taxon>
        <taxon>Chordata</taxon>
        <taxon>Craniata</taxon>
        <taxon>Vertebrata</taxon>
        <taxon>Euteleostomi</taxon>
        <taxon>Mammalia</taxon>
        <taxon>Eutheria</taxon>
        <taxon>Laurasiatheria</taxon>
        <taxon>Artiodactyla</taxon>
        <taxon>Suina</taxon>
        <taxon>Suidae</taxon>
        <taxon>Sus</taxon>
    </lineage>
</organism>
<evidence type="ECO:0000313" key="4">
    <source>
        <dbReference type="Proteomes" id="UP000314985"/>
    </source>
</evidence>
<accession>A0A4X1UHB3</accession>
<reference evidence="3" key="2">
    <citation type="submission" date="2025-05" db="UniProtKB">
        <authorList>
            <consortium name="Ensembl"/>
        </authorList>
    </citation>
    <scope>IDENTIFICATION</scope>
</reference>